<evidence type="ECO:0000256" key="2">
    <source>
        <dbReference type="ARBA" id="ARBA00004259"/>
    </source>
</evidence>
<keyword evidence="12" id="KW-1185">Reference proteome</keyword>
<evidence type="ECO:0000256" key="6">
    <source>
        <dbReference type="ARBA" id="ARBA00022824"/>
    </source>
</evidence>
<dbReference type="EMBL" id="AGNL01008803">
    <property type="protein sequence ID" value="EJK70269.1"/>
    <property type="molecule type" value="Genomic_DNA"/>
</dbReference>
<gene>
    <name evidence="11" type="ORF">THAOC_08385</name>
</gene>
<dbReference type="OMA" id="EWRVEDS"/>
<dbReference type="GO" id="GO:0006629">
    <property type="term" value="P:lipid metabolic process"/>
    <property type="evidence" value="ECO:0007669"/>
    <property type="project" value="TreeGrafter"/>
</dbReference>
<dbReference type="OrthoDB" id="39671at2759"/>
<keyword evidence="6" id="KW-0256">Endoplasmic reticulum</keyword>
<protein>
    <recommendedName>
        <fullName evidence="13">Transmembrane protein 43</fullName>
    </recommendedName>
</protein>
<dbReference type="GO" id="GO:0005789">
    <property type="term" value="C:endoplasmic reticulum membrane"/>
    <property type="evidence" value="ECO:0007669"/>
    <property type="project" value="UniProtKB-SubCell"/>
</dbReference>
<dbReference type="GO" id="GO:0071763">
    <property type="term" value="P:nuclear membrane organization"/>
    <property type="evidence" value="ECO:0007669"/>
    <property type="project" value="TreeGrafter"/>
</dbReference>
<comment type="caution">
    <text evidence="11">The sequence shown here is derived from an EMBL/GenBank/DDBJ whole genome shotgun (WGS) entry which is preliminary data.</text>
</comment>
<comment type="similarity">
    <text evidence="4">Belongs to the TMEM43 family.</text>
</comment>
<sequence length="544" mass="60127">MARSMNTMPTARKGRTYYKPGANDQRGLSGFCSVFMMIVLLVAPPLLLIGSERGRHTRYLALSDAFDSDIIELNGESAKKDTANIESGSLVHGTSTFIDTASSDDAMGVQLPGALTLKRNAEYCQWQEFVSNRCEKCTRVVKAKDGSTKEESYSCNCVKEYNYVKAWRSHRINSLMFDQPGAHHNPQRDPMPSRTFVGDETKLIFPEGTVDIVDDMAHHHPNKGRLEAKLDSTMLSNGVRGQPYRRVEFVPNGTAPPPSFFSNLFSWFVPTRRTRYEPLQMLRRTPHSHAAVNENFVYVGQGGYFFSPYEASRSGKLFNLFTQYLEGSLFDWQFGDILPSCTAGDVRFSYEVQDPTVVSVLGQVDKRNANHLTIIPRTLNGIGDRKAATIGLVHAGAHSAEGMLIAEDQDSKNQAQIVRLLILLWSIPASRLAGLSLGREMSDSSAVVQTEGVLGLFLTLLSATWLAIWNESTGSRETAMAFVMGATFTYLALKSASKSSRGGRANAVWCRVLRWANAPPEWRVEDSHIPAPIPKVGPSAGKQS</sequence>
<dbReference type="eggNOG" id="ENOG502T7RC">
    <property type="taxonomic scope" value="Eukaryota"/>
</dbReference>
<keyword evidence="9" id="KW-0539">Nucleus</keyword>
<evidence type="ECO:0000256" key="4">
    <source>
        <dbReference type="ARBA" id="ARBA00006627"/>
    </source>
</evidence>
<feature type="transmembrane region" description="Helical" evidence="10">
    <location>
        <begin position="28"/>
        <end position="49"/>
    </location>
</feature>
<evidence type="ECO:0000256" key="8">
    <source>
        <dbReference type="ARBA" id="ARBA00023136"/>
    </source>
</evidence>
<dbReference type="PANTHER" id="PTHR13416">
    <property type="match status" value="1"/>
</dbReference>
<dbReference type="GO" id="GO:0005637">
    <property type="term" value="C:nuclear inner membrane"/>
    <property type="evidence" value="ECO:0007669"/>
    <property type="project" value="TreeGrafter"/>
</dbReference>
<proteinExistence type="inferred from homology"/>
<evidence type="ECO:0000256" key="10">
    <source>
        <dbReference type="SAM" id="Phobius"/>
    </source>
</evidence>
<comment type="subcellular location">
    <subcellularLocation>
        <location evidence="1">Endomembrane system</location>
        <topology evidence="1">Multi-pass membrane protein</topology>
    </subcellularLocation>
    <subcellularLocation>
        <location evidence="3">Endoplasmic reticulum membrane</location>
    </subcellularLocation>
    <subcellularLocation>
        <location evidence="2">Nucleus envelope</location>
    </subcellularLocation>
</comment>
<keyword evidence="7 10" id="KW-1133">Transmembrane helix</keyword>
<name>K0SZ59_THAOC</name>
<keyword evidence="5 10" id="KW-0812">Transmembrane</keyword>
<evidence type="ECO:0000313" key="11">
    <source>
        <dbReference type="EMBL" id="EJK70269.1"/>
    </source>
</evidence>
<dbReference type="InterPro" id="IPR012430">
    <property type="entry name" value="TMEM43_fam"/>
</dbReference>
<reference evidence="11 12" key="1">
    <citation type="journal article" date="2012" name="Genome Biol.">
        <title>Genome and low-iron response of an oceanic diatom adapted to chronic iron limitation.</title>
        <authorList>
            <person name="Lommer M."/>
            <person name="Specht M."/>
            <person name="Roy A.S."/>
            <person name="Kraemer L."/>
            <person name="Andreson R."/>
            <person name="Gutowska M.A."/>
            <person name="Wolf J."/>
            <person name="Bergner S.V."/>
            <person name="Schilhabel M.B."/>
            <person name="Klostermeier U.C."/>
            <person name="Beiko R.G."/>
            <person name="Rosenstiel P."/>
            <person name="Hippler M."/>
            <person name="Laroche J."/>
        </authorList>
    </citation>
    <scope>NUCLEOTIDE SEQUENCE [LARGE SCALE GENOMIC DNA]</scope>
    <source>
        <strain evidence="11 12">CCMP1005</strain>
    </source>
</reference>
<evidence type="ECO:0000256" key="9">
    <source>
        <dbReference type="ARBA" id="ARBA00023242"/>
    </source>
</evidence>
<dbReference type="AlphaFoldDB" id="K0SZ59"/>
<evidence type="ECO:0008006" key="13">
    <source>
        <dbReference type="Google" id="ProtNLM"/>
    </source>
</evidence>
<accession>K0SZ59</accession>
<evidence type="ECO:0000256" key="1">
    <source>
        <dbReference type="ARBA" id="ARBA00004127"/>
    </source>
</evidence>
<keyword evidence="8 10" id="KW-0472">Membrane</keyword>
<dbReference type="Pfam" id="PF07787">
    <property type="entry name" value="TMEM43"/>
    <property type="match status" value="1"/>
</dbReference>
<evidence type="ECO:0000313" key="12">
    <source>
        <dbReference type="Proteomes" id="UP000266841"/>
    </source>
</evidence>
<dbReference type="PANTHER" id="PTHR13416:SF2">
    <property type="entry name" value="TRANSMEMBRANE PROTEIN 43"/>
    <property type="match status" value="1"/>
</dbReference>
<evidence type="ECO:0000256" key="7">
    <source>
        <dbReference type="ARBA" id="ARBA00022989"/>
    </source>
</evidence>
<evidence type="ECO:0000256" key="5">
    <source>
        <dbReference type="ARBA" id="ARBA00022692"/>
    </source>
</evidence>
<evidence type="ECO:0000256" key="3">
    <source>
        <dbReference type="ARBA" id="ARBA00004586"/>
    </source>
</evidence>
<dbReference type="Proteomes" id="UP000266841">
    <property type="component" value="Unassembled WGS sequence"/>
</dbReference>
<organism evidence="11 12">
    <name type="scientific">Thalassiosira oceanica</name>
    <name type="common">Marine diatom</name>
    <dbReference type="NCBI Taxonomy" id="159749"/>
    <lineage>
        <taxon>Eukaryota</taxon>
        <taxon>Sar</taxon>
        <taxon>Stramenopiles</taxon>
        <taxon>Ochrophyta</taxon>
        <taxon>Bacillariophyta</taxon>
        <taxon>Coscinodiscophyceae</taxon>
        <taxon>Thalassiosirophycidae</taxon>
        <taxon>Thalassiosirales</taxon>
        <taxon>Thalassiosiraceae</taxon>
        <taxon>Thalassiosira</taxon>
    </lineage>
</organism>